<accession>A0A511UZH9</accession>
<keyword evidence="1" id="KW-1133">Transmembrane helix</keyword>
<feature type="transmembrane region" description="Helical" evidence="1">
    <location>
        <begin position="177"/>
        <end position="195"/>
    </location>
</feature>
<protein>
    <recommendedName>
        <fullName evidence="2">HAAS transmembrane region domain-containing protein</fullName>
    </recommendedName>
</protein>
<feature type="transmembrane region" description="Helical" evidence="1">
    <location>
        <begin position="142"/>
        <end position="162"/>
    </location>
</feature>
<dbReference type="Gene3D" id="1.10.1900.10">
    <property type="entry name" value="c-terminal domain of poly(a) binding protein"/>
    <property type="match status" value="1"/>
</dbReference>
<dbReference type="AlphaFoldDB" id="A0A511UZH9"/>
<dbReference type="OrthoDB" id="1750748at2"/>
<feature type="transmembrane region" description="Helical" evidence="1">
    <location>
        <begin position="226"/>
        <end position="245"/>
    </location>
</feature>
<dbReference type="PANTHER" id="PTHR41307">
    <property type="entry name" value="MEMBRANE PROTEIN-RELATED"/>
    <property type="match status" value="1"/>
</dbReference>
<keyword evidence="4" id="KW-1185">Reference proteome</keyword>
<reference evidence="3 4" key="1">
    <citation type="submission" date="2019-07" db="EMBL/GenBank/DDBJ databases">
        <title>Whole genome shotgun sequence of Cerasibacillus quisquiliarum NBRC 102429.</title>
        <authorList>
            <person name="Hosoyama A."/>
            <person name="Uohara A."/>
            <person name="Ohji S."/>
            <person name="Ichikawa N."/>
        </authorList>
    </citation>
    <scope>NUCLEOTIDE SEQUENCE [LARGE SCALE GENOMIC DNA]</scope>
    <source>
        <strain evidence="3 4">NBRC 102429</strain>
    </source>
</reference>
<keyword evidence="1" id="KW-0472">Membrane</keyword>
<dbReference type="PANTHER" id="PTHR41307:SF1">
    <property type="entry name" value="MEMBRANE PROTEIN"/>
    <property type="match status" value="1"/>
</dbReference>
<feature type="transmembrane region" description="Helical" evidence="1">
    <location>
        <begin position="107"/>
        <end position="130"/>
    </location>
</feature>
<gene>
    <name evidence="3" type="ORF">CQU01_11110</name>
</gene>
<feature type="transmembrane region" description="Helical" evidence="1">
    <location>
        <begin position="200"/>
        <end position="220"/>
    </location>
</feature>
<dbReference type="Pfam" id="PF08006">
    <property type="entry name" value="HAAS_TM"/>
    <property type="match status" value="1"/>
</dbReference>
<name>A0A511UZH9_9BACI</name>
<evidence type="ECO:0000313" key="3">
    <source>
        <dbReference type="EMBL" id="GEN30873.1"/>
    </source>
</evidence>
<evidence type="ECO:0000259" key="2">
    <source>
        <dbReference type="Pfam" id="PF08006"/>
    </source>
</evidence>
<dbReference type="SUPFAM" id="SSF158560">
    <property type="entry name" value="BH3980-like"/>
    <property type="match status" value="1"/>
</dbReference>
<sequence length="249" mass="28251">MTNPQLSKKSHKFLEDLHAYLFANGKKFEEIKDITNELEMHLLEAEKNGKPIEKIVGNSPAEYMEMISEEMDMDVSGWFKYILLIIVGSFTFRVFSDVLKGELAYSVFEIVGHVANSILFIVLVFASMKFVAKRQISDTKAIIMLTPVMSIPVAVFVAILYFNDRIDSPMIHFGETGTWLVVALSAILIIGMTLWAKTSILIVVLLLLVLPEYLLSFTSLQLEMQLLISLLITYGGIALYLWLVFRKEK</sequence>
<dbReference type="EMBL" id="BJXW01000011">
    <property type="protein sequence ID" value="GEN30873.1"/>
    <property type="molecule type" value="Genomic_DNA"/>
</dbReference>
<dbReference type="RefSeq" id="WP_146936555.1">
    <property type="nucleotide sequence ID" value="NZ_BJXW01000011.1"/>
</dbReference>
<evidence type="ECO:0000313" key="4">
    <source>
        <dbReference type="Proteomes" id="UP000321491"/>
    </source>
</evidence>
<feature type="transmembrane region" description="Helical" evidence="1">
    <location>
        <begin position="78"/>
        <end position="95"/>
    </location>
</feature>
<dbReference type="InterPro" id="IPR012963">
    <property type="entry name" value="HAAS_TM"/>
</dbReference>
<dbReference type="Proteomes" id="UP000321491">
    <property type="component" value="Unassembled WGS sequence"/>
</dbReference>
<feature type="domain" description="HAAS transmembrane region" evidence="2">
    <location>
        <begin position="92"/>
        <end position="206"/>
    </location>
</feature>
<proteinExistence type="predicted"/>
<comment type="caution">
    <text evidence="3">The sequence shown here is derived from an EMBL/GenBank/DDBJ whole genome shotgun (WGS) entry which is preliminary data.</text>
</comment>
<keyword evidence="1" id="KW-0812">Transmembrane</keyword>
<organism evidence="3 4">
    <name type="scientific">Cerasibacillus quisquiliarum</name>
    <dbReference type="NCBI Taxonomy" id="227865"/>
    <lineage>
        <taxon>Bacteria</taxon>
        <taxon>Bacillati</taxon>
        <taxon>Bacillota</taxon>
        <taxon>Bacilli</taxon>
        <taxon>Bacillales</taxon>
        <taxon>Bacillaceae</taxon>
        <taxon>Cerasibacillus</taxon>
    </lineage>
</organism>
<evidence type="ECO:0000256" key="1">
    <source>
        <dbReference type="SAM" id="Phobius"/>
    </source>
</evidence>